<dbReference type="InterPro" id="IPR025997">
    <property type="entry name" value="SBP_2_dom"/>
</dbReference>
<comment type="similarity">
    <text evidence="2">Belongs to the bacterial solute-binding protein 2 family.</text>
</comment>
<sequence>MSNRIGYLGLLLLSLLFAWLLWQFMLSGWHIRQLVQPLSAPGTEHNAASRRITLISQERDNPFWRSVEQGAREAAAQYGMELGYDGPLRINPAEQSRLLEKAIAARTDAVIVQGIGDPAYRQSIDKAVASGIPVITVDTDEPGSRRLAYVGTDNLDAGKRMGELVIRAAAGKPEQIGVLLGSEQAENQRQRLSSFQSAISRYPELTVVEVRSSQISRLQAVRQTEELLARHPQVGTMVGFSALDGIGIQEAAARLKAGQLRVFAFDDLEETVEGIRHCTITASLVQQPGAMGQEAVSLLHDYFNGKTPEPQHFTATSLLDRSTLGRAAAGADCP</sequence>
<evidence type="ECO:0000256" key="3">
    <source>
        <dbReference type="ARBA" id="ARBA00022729"/>
    </source>
</evidence>
<gene>
    <name evidence="5" type="ORF">CF651_00050</name>
</gene>
<evidence type="ECO:0000256" key="1">
    <source>
        <dbReference type="ARBA" id="ARBA00004196"/>
    </source>
</evidence>
<dbReference type="Proteomes" id="UP000215509">
    <property type="component" value="Unassembled WGS sequence"/>
</dbReference>
<dbReference type="InterPro" id="IPR028082">
    <property type="entry name" value="Peripla_BP_I"/>
</dbReference>
<reference evidence="5 6" key="1">
    <citation type="submission" date="2017-07" db="EMBL/GenBank/DDBJ databases">
        <title>Genome sequencing and assembly of Paenibacillus rigui.</title>
        <authorList>
            <person name="Mayilraj S."/>
        </authorList>
    </citation>
    <scope>NUCLEOTIDE SEQUENCE [LARGE SCALE GENOMIC DNA]</scope>
    <source>
        <strain evidence="5 6">JCM 16352</strain>
    </source>
</reference>
<dbReference type="GO" id="GO:0030313">
    <property type="term" value="C:cell envelope"/>
    <property type="evidence" value="ECO:0007669"/>
    <property type="project" value="UniProtKB-SubCell"/>
</dbReference>
<dbReference type="Gene3D" id="3.40.50.2300">
    <property type="match status" value="2"/>
</dbReference>
<evidence type="ECO:0000256" key="2">
    <source>
        <dbReference type="ARBA" id="ARBA00007639"/>
    </source>
</evidence>
<name>A0A229UXY1_9BACL</name>
<proteinExistence type="inferred from homology"/>
<dbReference type="GO" id="GO:0030246">
    <property type="term" value="F:carbohydrate binding"/>
    <property type="evidence" value="ECO:0007669"/>
    <property type="project" value="UniProtKB-ARBA"/>
</dbReference>
<evidence type="ECO:0000259" key="4">
    <source>
        <dbReference type="Pfam" id="PF13407"/>
    </source>
</evidence>
<dbReference type="EMBL" id="NMQW01000001">
    <property type="protein sequence ID" value="OXM88298.1"/>
    <property type="molecule type" value="Genomic_DNA"/>
</dbReference>
<comment type="caution">
    <text evidence="5">The sequence shown here is derived from an EMBL/GenBank/DDBJ whole genome shotgun (WGS) entry which is preliminary data.</text>
</comment>
<accession>A0A229UXY1</accession>
<organism evidence="5 6">
    <name type="scientific">Paenibacillus rigui</name>
    <dbReference type="NCBI Taxonomy" id="554312"/>
    <lineage>
        <taxon>Bacteria</taxon>
        <taxon>Bacillati</taxon>
        <taxon>Bacillota</taxon>
        <taxon>Bacilli</taxon>
        <taxon>Bacillales</taxon>
        <taxon>Paenibacillaceae</taxon>
        <taxon>Paenibacillus</taxon>
    </lineage>
</organism>
<keyword evidence="3" id="KW-0732">Signal</keyword>
<dbReference type="SUPFAM" id="SSF53822">
    <property type="entry name" value="Periplasmic binding protein-like I"/>
    <property type="match status" value="1"/>
</dbReference>
<dbReference type="OrthoDB" id="6196975at2"/>
<dbReference type="Pfam" id="PF13407">
    <property type="entry name" value="Peripla_BP_4"/>
    <property type="match status" value="1"/>
</dbReference>
<evidence type="ECO:0000313" key="6">
    <source>
        <dbReference type="Proteomes" id="UP000215509"/>
    </source>
</evidence>
<dbReference type="PANTHER" id="PTHR46847:SF1">
    <property type="entry name" value="D-ALLOSE-BINDING PERIPLASMIC PROTEIN-RELATED"/>
    <property type="match status" value="1"/>
</dbReference>
<evidence type="ECO:0000313" key="5">
    <source>
        <dbReference type="EMBL" id="OXM88298.1"/>
    </source>
</evidence>
<dbReference type="PANTHER" id="PTHR46847">
    <property type="entry name" value="D-ALLOSE-BINDING PERIPLASMIC PROTEIN-RELATED"/>
    <property type="match status" value="1"/>
</dbReference>
<dbReference type="AlphaFoldDB" id="A0A229UXY1"/>
<protein>
    <submittedName>
        <fullName evidence="5">LacI family transcriptional regulator</fullName>
    </submittedName>
</protein>
<feature type="domain" description="Periplasmic binding protein" evidence="4">
    <location>
        <begin position="53"/>
        <end position="306"/>
    </location>
</feature>
<dbReference type="RefSeq" id="WP_094012798.1">
    <property type="nucleotide sequence ID" value="NZ_NMQW01000001.1"/>
</dbReference>
<keyword evidence="6" id="KW-1185">Reference proteome</keyword>
<comment type="subcellular location">
    <subcellularLocation>
        <location evidence="1">Cell envelope</location>
    </subcellularLocation>
</comment>